<organism evidence="2 3">
    <name type="scientific">Pelagimonas varians</name>
    <dbReference type="NCBI Taxonomy" id="696760"/>
    <lineage>
        <taxon>Bacteria</taxon>
        <taxon>Pseudomonadati</taxon>
        <taxon>Pseudomonadota</taxon>
        <taxon>Alphaproteobacteria</taxon>
        <taxon>Rhodobacterales</taxon>
        <taxon>Roseobacteraceae</taxon>
        <taxon>Pelagimonas</taxon>
    </lineage>
</organism>
<keyword evidence="1" id="KW-0812">Transmembrane</keyword>
<evidence type="ECO:0000313" key="2">
    <source>
        <dbReference type="EMBL" id="SMX49853.1"/>
    </source>
</evidence>
<dbReference type="AlphaFoldDB" id="A0A238L437"/>
<keyword evidence="1" id="KW-0472">Membrane</keyword>
<gene>
    <name evidence="2" type="ORF">PEV8663_04365</name>
</gene>
<evidence type="ECO:0000256" key="1">
    <source>
        <dbReference type="SAM" id="Phobius"/>
    </source>
</evidence>
<keyword evidence="3" id="KW-1185">Reference proteome</keyword>
<reference evidence="2 3" key="1">
    <citation type="submission" date="2017-05" db="EMBL/GenBank/DDBJ databases">
        <authorList>
            <person name="Song R."/>
            <person name="Chenine A.L."/>
            <person name="Ruprecht R.M."/>
        </authorList>
    </citation>
    <scope>NUCLEOTIDE SEQUENCE [LARGE SCALE GENOMIC DNA]</scope>
    <source>
        <strain evidence="2 3">CECT 8663</strain>
    </source>
</reference>
<dbReference type="RefSeq" id="WP_255253632.1">
    <property type="nucleotide sequence ID" value="NZ_FXYH01000024.1"/>
</dbReference>
<feature type="transmembrane region" description="Helical" evidence="1">
    <location>
        <begin position="6"/>
        <end position="27"/>
    </location>
</feature>
<name>A0A238L437_9RHOB</name>
<dbReference type="EMBL" id="FXYH01000024">
    <property type="protein sequence ID" value="SMX49853.1"/>
    <property type="molecule type" value="Genomic_DNA"/>
</dbReference>
<dbReference type="Proteomes" id="UP000220836">
    <property type="component" value="Unassembled WGS sequence"/>
</dbReference>
<accession>A0A238L437</accession>
<sequence>MLIGDLINTAMNLVAFAFIGAMIWLFVRPLAPKDDHSKDTDDAA</sequence>
<protein>
    <submittedName>
        <fullName evidence="2">Uncharacterized protein</fullName>
    </submittedName>
</protein>
<keyword evidence="1" id="KW-1133">Transmembrane helix</keyword>
<proteinExistence type="predicted"/>
<evidence type="ECO:0000313" key="3">
    <source>
        <dbReference type="Proteomes" id="UP000220836"/>
    </source>
</evidence>